<dbReference type="Pfam" id="PF05105">
    <property type="entry name" value="Phage_holin_4_1"/>
    <property type="match status" value="1"/>
</dbReference>
<evidence type="ECO:0000256" key="2">
    <source>
        <dbReference type="ARBA" id="ARBA00022692"/>
    </source>
</evidence>
<evidence type="ECO:0000256" key="5">
    <source>
        <dbReference type="SAM" id="Phobius"/>
    </source>
</evidence>
<keyword evidence="7" id="KW-1185">Reference proteome</keyword>
<protein>
    <submittedName>
        <fullName evidence="6">Toxin secretion/phage lysis holin</fullName>
    </submittedName>
</protein>
<evidence type="ECO:0000256" key="4">
    <source>
        <dbReference type="ARBA" id="ARBA00023136"/>
    </source>
</evidence>
<gene>
    <name evidence="6" type="ORF">HMPREF9454_00532</name>
</gene>
<keyword evidence="2 5" id="KW-0812">Transmembrane</keyword>
<comment type="caution">
    <text evidence="6">The sequence shown here is derived from an EMBL/GenBank/DDBJ whole genome shotgun (WGS) entry which is preliminary data.</text>
</comment>
<accession>A0ABP2NLS2</accession>
<reference evidence="6 7" key="1">
    <citation type="submission" date="2012-01" db="EMBL/GenBank/DDBJ databases">
        <title>The Genome Sequence of Megamonas funiformis YIT 11815.</title>
        <authorList>
            <consortium name="The Broad Institute Genome Sequencing Platform"/>
            <person name="Earl A."/>
            <person name="Ward D."/>
            <person name="Feldgarden M."/>
            <person name="Gevers D."/>
            <person name="Morotomi M."/>
            <person name="Young S.K."/>
            <person name="Zeng Q."/>
            <person name="Gargeya S."/>
            <person name="Fitzgerald M."/>
            <person name="Haas B."/>
            <person name="Abouelleil A."/>
            <person name="Alvarado L."/>
            <person name="Arachchi H.M."/>
            <person name="Berlin A."/>
            <person name="Chapman S.B."/>
            <person name="Gearin G."/>
            <person name="Goldberg J."/>
            <person name="Griggs A."/>
            <person name="Gujja S."/>
            <person name="Hansen M."/>
            <person name="Heiman D."/>
            <person name="Howarth C."/>
            <person name="Larimer J."/>
            <person name="Lui A."/>
            <person name="MacDonald P.J.P."/>
            <person name="McCowen C."/>
            <person name="Montmayeur A."/>
            <person name="Murphy C."/>
            <person name="Neiman D."/>
            <person name="Pearson M."/>
            <person name="Priest M."/>
            <person name="Roberts A."/>
            <person name="Saif S."/>
            <person name="Shea T."/>
            <person name="Sisk P."/>
            <person name="Stolte C."/>
            <person name="Sykes S."/>
            <person name="Wortman J."/>
            <person name="Nusbaum C."/>
            <person name="Birren B."/>
        </authorList>
    </citation>
    <scope>NUCLEOTIDE SEQUENCE [LARGE SCALE GENOMIC DNA]</scope>
    <source>
        <strain evidence="6 7">YIT 11815</strain>
    </source>
</reference>
<proteinExistence type="predicted"/>
<comment type="subcellular location">
    <subcellularLocation>
        <location evidence="1">Membrane</location>
        <topology evidence="1">Multi-pass membrane protein</topology>
    </subcellularLocation>
</comment>
<sequence length="147" mass="16408">MVSFCKTIIPVRLEIEWGACFATVGTICSHLFGSWSNLWEAILLLMVLDYITGLLSAWINPNKKLDSRKGWRGLAKKAVIVIIIMVAHTADIVFNQGTITRDIAILFYIANEGLSILENATNCGVPVPTKLKNNLAQYAMQKEKIRK</sequence>
<evidence type="ECO:0000313" key="6">
    <source>
        <dbReference type="EMBL" id="EHR38727.1"/>
    </source>
</evidence>
<keyword evidence="3 5" id="KW-1133">Transmembrane helix</keyword>
<evidence type="ECO:0000313" key="7">
    <source>
        <dbReference type="Proteomes" id="UP000005963"/>
    </source>
</evidence>
<evidence type="ECO:0000256" key="1">
    <source>
        <dbReference type="ARBA" id="ARBA00004141"/>
    </source>
</evidence>
<dbReference type="NCBIfam" id="TIGR01593">
    <property type="entry name" value="holin_tox_secr"/>
    <property type="match status" value="1"/>
</dbReference>
<evidence type="ECO:0000256" key="3">
    <source>
        <dbReference type="ARBA" id="ARBA00022989"/>
    </source>
</evidence>
<dbReference type="Proteomes" id="UP000005963">
    <property type="component" value="Unassembled WGS sequence"/>
</dbReference>
<dbReference type="InterPro" id="IPR006480">
    <property type="entry name" value="Phage_holin_4_1"/>
</dbReference>
<keyword evidence="4 5" id="KW-0472">Membrane</keyword>
<organism evidence="6 7">
    <name type="scientific">Megamonas funiformis YIT 11815</name>
    <dbReference type="NCBI Taxonomy" id="742816"/>
    <lineage>
        <taxon>Bacteria</taxon>
        <taxon>Bacillati</taxon>
        <taxon>Bacillota</taxon>
        <taxon>Negativicutes</taxon>
        <taxon>Selenomonadales</taxon>
        <taxon>Selenomonadaceae</taxon>
        <taxon>Megamonas</taxon>
    </lineage>
</organism>
<name>A0ABP2NLS2_9FIRM</name>
<feature type="transmembrane region" description="Helical" evidence="5">
    <location>
        <begin position="41"/>
        <end position="59"/>
    </location>
</feature>
<dbReference type="EMBL" id="ADMB01000024">
    <property type="protein sequence ID" value="EHR38727.1"/>
    <property type="molecule type" value="Genomic_DNA"/>
</dbReference>